<name>A0A8B6HGX5_MYTGA</name>
<gene>
    <name evidence="1" type="ORF">MGAL_10B014885</name>
</gene>
<protein>
    <submittedName>
        <fullName evidence="1">Uncharacterized protein</fullName>
    </submittedName>
</protein>
<evidence type="ECO:0000313" key="1">
    <source>
        <dbReference type="EMBL" id="VDI78643.1"/>
    </source>
</evidence>
<keyword evidence="2" id="KW-1185">Reference proteome</keyword>
<dbReference type="Proteomes" id="UP000596742">
    <property type="component" value="Unassembled WGS sequence"/>
</dbReference>
<evidence type="ECO:0000313" key="2">
    <source>
        <dbReference type="Proteomes" id="UP000596742"/>
    </source>
</evidence>
<organism evidence="1 2">
    <name type="scientific">Mytilus galloprovincialis</name>
    <name type="common">Mediterranean mussel</name>
    <dbReference type="NCBI Taxonomy" id="29158"/>
    <lineage>
        <taxon>Eukaryota</taxon>
        <taxon>Metazoa</taxon>
        <taxon>Spiralia</taxon>
        <taxon>Lophotrochozoa</taxon>
        <taxon>Mollusca</taxon>
        <taxon>Bivalvia</taxon>
        <taxon>Autobranchia</taxon>
        <taxon>Pteriomorphia</taxon>
        <taxon>Mytilida</taxon>
        <taxon>Mytiloidea</taxon>
        <taxon>Mytilidae</taxon>
        <taxon>Mytilinae</taxon>
        <taxon>Mytilus</taxon>
    </lineage>
</organism>
<dbReference type="EMBL" id="UYJE01009992">
    <property type="protein sequence ID" value="VDI78643.1"/>
    <property type="molecule type" value="Genomic_DNA"/>
</dbReference>
<accession>A0A8B6HGX5</accession>
<reference evidence="1" key="1">
    <citation type="submission" date="2018-11" db="EMBL/GenBank/DDBJ databases">
        <authorList>
            <person name="Alioto T."/>
            <person name="Alioto T."/>
        </authorList>
    </citation>
    <scope>NUCLEOTIDE SEQUENCE</scope>
</reference>
<sequence length="397" mass="45649">MLKLLTYFSMSTIYSVSNVRGRMQMATRILSRLCNNVCLQLTYTPVSCLYSKESALSRNASCSRLIREALSDFEDTEFQPLRIRGYALGRNFSRANVDTIQYLEDKSGKVLDIMEAQEVMKTGEGVFTKRVSFKSMFEDGFRSLELNIEGKKCPDPSLQFVTDAFILGFLEEKGSEYLWYGRPDIMLFTMAGGGCNIIYPEDCSTGDREFDVDQAENQIIEIDLKSTTLRKKEKIEQVVAQTITYSMYQRVRQREKGKKLPQAFLIPTIVASSDYFDIYMYDTQNDILLRNKGDPIPIWNKNKFSAEGETLNLSNILKIWMTLNHFTLKPKLSVEEIKSLKGTCDFLGRIPPKRLHLIEKTISMQKKFVPLKEMELELDVPSVPLKQKSLPSNYEEK</sequence>
<dbReference type="OrthoDB" id="6055220at2759"/>
<comment type="caution">
    <text evidence="1">The sequence shown here is derived from an EMBL/GenBank/DDBJ whole genome shotgun (WGS) entry which is preliminary data.</text>
</comment>
<proteinExistence type="predicted"/>
<dbReference type="AlphaFoldDB" id="A0A8B6HGX5"/>